<keyword evidence="1" id="KW-0489">Methyltransferase</keyword>
<protein>
    <submittedName>
        <fullName evidence="1">Methyltransferase domain-containing protein</fullName>
    </submittedName>
</protein>
<evidence type="ECO:0000313" key="1">
    <source>
        <dbReference type="EMBL" id="MFC5567683.1"/>
    </source>
</evidence>
<reference evidence="2" key="1">
    <citation type="journal article" date="2019" name="Int. J. Syst. Evol. Microbiol.">
        <title>The Global Catalogue of Microorganisms (GCM) 10K type strain sequencing project: providing services to taxonomists for standard genome sequencing and annotation.</title>
        <authorList>
            <consortium name="The Broad Institute Genomics Platform"/>
            <consortium name="The Broad Institute Genome Sequencing Center for Infectious Disease"/>
            <person name="Wu L."/>
            <person name="Ma J."/>
        </authorList>
    </citation>
    <scope>NUCLEOTIDE SEQUENCE [LARGE SCALE GENOMIC DNA]</scope>
    <source>
        <strain evidence="2">KACC 11588</strain>
    </source>
</reference>
<dbReference type="InterPro" id="IPR023149">
    <property type="entry name" value="Trans_acon_MeTrfase_C"/>
</dbReference>
<gene>
    <name evidence="1" type="ORF">ACFPOC_14815</name>
</gene>
<proteinExistence type="predicted"/>
<comment type="caution">
    <text evidence="1">The sequence shown here is derived from an EMBL/GenBank/DDBJ whole genome shotgun (WGS) entry which is preliminary data.</text>
</comment>
<keyword evidence="2" id="KW-1185">Reference proteome</keyword>
<dbReference type="GO" id="GO:0032259">
    <property type="term" value="P:methylation"/>
    <property type="evidence" value="ECO:0007669"/>
    <property type="project" value="UniProtKB-KW"/>
</dbReference>
<dbReference type="CDD" id="cd02440">
    <property type="entry name" value="AdoMet_MTases"/>
    <property type="match status" value="1"/>
</dbReference>
<dbReference type="RefSeq" id="WP_209842398.1">
    <property type="nucleotide sequence ID" value="NZ_JAGGJP010000016.1"/>
</dbReference>
<accession>A0ABW0SFD8</accession>
<organism evidence="1 2">
    <name type="scientific">Rubellimicrobium aerolatum</name>
    <dbReference type="NCBI Taxonomy" id="490979"/>
    <lineage>
        <taxon>Bacteria</taxon>
        <taxon>Pseudomonadati</taxon>
        <taxon>Pseudomonadota</taxon>
        <taxon>Alphaproteobacteria</taxon>
        <taxon>Rhodobacterales</taxon>
        <taxon>Roseobacteraceae</taxon>
        <taxon>Rubellimicrobium</taxon>
    </lineage>
</organism>
<dbReference type="PANTHER" id="PTHR43861:SF1">
    <property type="entry name" value="TRANS-ACONITATE 2-METHYLTRANSFERASE"/>
    <property type="match status" value="1"/>
</dbReference>
<dbReference type="EMBL" id="JBHSNA010000017">
    <property type="protein sequence ID" value="MFC5567683.1"/>
    <property type="molecule type" value="Genomic_DNA"/>
</dbReference>
<dbReference type="Pfam" id="PF13489">
    <property type="entry name" value="Methyltransf_23"/>
    <property type="match status" value="1"/>
</dbReference>
<name>A0ABW0SFD8_9RHOB</name>
<dbReference type="InterPro" id="IPR029063">
    <property type="entry name" value="SAM-dependent_MTases_sf"/>
</dbReference>
<dbReference type="SUPFAM" id="SSF53335">
    <property type="entry name" value="S-adenosyl-L-methionine-dependent methyltransferases"/>
    <property type="match status" value="1"/>
</dbReference>
<keyword evidence="1" id="KW-0808">Transferase</keyword>
<sequence length="260" mass="28651">MTDPHTDWDPGTYRRFRGLRLRPALDLLLQVGEPPEGCVVDLGCGDGAVAAPLRARFPGRRIVGVDSSPAMLGHAHGYDATRLSDIGHWEPEEPPAVIFSNAALHWVPHHDALLPRLAGFLRPGGVLAVQMPRQFDAPSHRLLRDLGHEMFPDRFHFDGWVAPVAPPAAYLRLLAPLGDVDLWETEYLQALEPVVEGHPVRAFTQSTAMLPFAARLGEGELQDFVAAYDDALAYAYPAEADGTVLFPFRRLFLLLARDDG</sequence>
<dbReference type="Gene3D" id="3.40.50.150">
    <property type="entry name" value="Vaccinia Virus protein VP39"/>
    <property type="match status" value="1"/>
</dbReference>
<dbReference type="Gene3D" id="1.10.150.290">
    <property type="entry name" value="S-adenosyl-L-methionine-dependent methyltransferases"/>
    <property type="match status" value="1"/>
</dbReference>
<evidence type="ECO:0000313" key="2">
    <source>
        <dbReference type="Proteomes" id="UP001596056"/>
    </source>
</evidence>
<dbReference type="PANTHER" id="PTHR43861">
    <property type="entry name" value="TRANS-ACONITATE 2-METHYLTRANSFERASE-RELATED"/>
    <property type="match status" value="1"/>
</dbReference>
<dbReference type="GO" id="GO:0008168">
    <property type="term" value="F:methyltransferase activity"/>
    <property type="evidence" value="ECO:0007669"/>
    <property type="project" value="UniProtKB-KW"/>
</dbReference>
<dbReference type="Proteomes" id="UP001596056">
    <property type="component" value="Unassembled WGS sequence"/>
</dbReference>